<dbReference type="NCBIfam" id="NF033788">
    <property type="entry name" value="HTH_metalloreg"/>
    <property type="match status" value="1"/>
</dbReference>
<dbReference type="GO" id="GO:0003677">
    <property type="term" value="F:DNA binding"/>
    <property type="evidence" value="ECO:0007669"/>
    <property type="project" value="UniProtKB-KW"/>
</dbReference>
<reference evidence="5 6" key="1">
    <citation type="submission" date="2016-10" db="EMBL/GenBank/DDBJ databases">
        <authorList>
            <person name="de Groot N.N."/>
        </authorList>
    </citation>
    <scope>NUCLEOTIDE SEQUENCE [LARGE SCALE GENOMIC DNA]</scope>
    <source>
        <strain evidence="5 6">DSM 6793</strain>
    </source>
</reference>
<dbReference type="InterPro" id="IPR011991">
    <property type="entry name" value="ArsR-like_HTH"/>
</dbReference>
<gene>
    <name evidence="5" type="ORF">SAMN05421780_111143</name>
</gene>
<dbReference type="AlphaFoldDB" id="A0A1I1MWS4"/>
<feature type="domain" description="HTH arsR-type" evidence="4">
    <location>
        <begin position="8"/>
        <end position="103"/>
    </location>
</feature>
<dbReference type="Gene3D" id="1.10.10.10">
    <property type="entry name" value="Winged helix-like DNA-binding domain superfamily/Winged helix DNA-binding domain"/>
    <property type="match status" value="1"/>
</dbReference>
<dbReference type="GO" id="GO:0003700">
    <property type="term" value="F:DNA-binding transcription factor activity"/>
    <property type="evidence" value="ECO:0007669"/>
    <property type="project" value="InterPro"/>
</dbReference>
<dbReference type="PANTHER" id="PTHR43132">
    <property type="entry name" value="ARSENICAL RESISTANCE OPERON REPRESSOR ARSR-RELATED"/>
    <property type="match status" value="1"/>
</dbReference>
<name>A0A1I1MWS4_9BACT</name>
<evidence type="ECO:0000256" key="2">
    <source>
        <dbReference type="ARBA" id="ARBA00023125"/>
    </source>
</evidence>
<protein>
    <submittedName>
        <fullName evidence="5">ArsR family transcriptional regulator</fullName>
    </submittedName>
</protein>
<keyword evidence="6" id="KW-1185">Reference proteome</keyword>
<dbReference type="Proteomes" id="UP000199514">
    <property type="component" value="Unassembled WGS sequence"/>
</dbReference>
<dbReference type="SMART" id="SM00418">
    <property type="entry name" value="HTH_ARSR"/>
    <property type="match status" value="1"/>
</dbReference>
<organism evidence="5 6">
    <name type="scientific">Flexibacter flexilis DSM 6793</name>
    <dbReference type="NCBI Taxonomy" id="927664"/>
    <lineage>
        <taxon>Bacteria</taxon>
        <taxon>Pseudomonadati</taxon>
        <taxon>Bacteroidota</taxon>
        <taxon>Cytophagia</taxon>
        <taxon>Cytophagales</taxon>
        <taxon>Flexibacteraceae</taxon>
        <taxon>Flexibacter</taxon>
    </lineage>
</organism>
<dbReference type="InterPro" id="IPR001845">
    <property type="entry name" value="HTH_ArsR_DNA-bd_dom"/>
</dbReference>
<evidence type="ECO:0000256" key="1">
    <source>
        <dbReference type="ARBA" id="ARBA00023015"/>
    </source>
</evidence>
<dbReference type="CDD" id="cd00090">
    <property type="entry name" value="HTH_ARSR"/>
    <property type="match status" value="1"/>
</dbReference>
<keyword evidence="2" id="KW-0238">DNA-binding</keyword>
<dbReference type="SUPFAM" id="SSF46785">
    <property type="entry name" value="Winged helix' DNA-binding domain"/>
    <property type="match status" value="1"/>
</dbReference>
<keyword evidence="3" id="KW-0804">Transcription</keyword>
<proteinExistence type="predicted"/>
<dbReference type="InterPro" id="IPR051011">
    <property type="entry name" value="Metal_resp_trans_reg"/>
</dbReference>
<dbReference type="InterPro" id="IPR036390">
    <property type="entry name" value="WH_DNA-bd_sf"/>
</dbReference>
<dbReference type="PANTHER" id="PTHR43132:SF2">
    <property type="entry name" value="ARSENICAL RESISTANCE OPERON REPRESSOR ARSR-RELATED"/>
    <property type="match status" value="1"/>
</dbReference>
<evidence type="ECO:0000313" key="6">
    <source>
        <dbReference type="Proteomes" id="UP000199514"/>
    </source>
</evidence>
<keyword evidence="1" id="KW-0805">Transcription regulation</keyword>
<evidence type="ECO:0000259" key="4">
    <source>
        <dbReference type="PROSITE" id="PS50987"/>
    </source>
</evidence>
<accession>A0A1I1MWS4</accession>
<dbReference type="PROSITE" id="PS50987">
    <property type="entry name" value="HTH_ARSR_2"/>
    <property type="match status" value="1"/>
</dbReference>
<dbReference type="EMBL" id="FOLE01000011">
    <property type="protein sequence ID" value="SFC89615.1"/>
    <property type="molecule type" value="Genomic_DNA"/>
</dbReference>
<dbReference type="PRINTS" id="PR00778">
    <property type="entry name" value="HTHARSR"/>
</dbReference>
<evidence type="ECO:0000256" key="3">
    <source>
        <dbReference type="ARBA" id="ARBA00023163"/>
    </source>
</evidence>
<evidence type="ECO:0000313" key="5">
    <source>
        <dbReference type="EMBL" id="SFC89615.1"/>
    </source>
</evidence>
<dbReference type="InterPro" id="IPR036388">
    <property type="entry name" value="WH-like_DNA-bd_sf"/>
</dbReference>
<sequence length="103" mass="11659">MTSLMERISEEELNKASNILKVIAHPVRMCIVDLLRDNNRLSVVELQGLLNLEQPIASQHLTLMQDKGILRSERVGKNRFYSLAKTDLTRVVDCIEHCLGGSK</sequence>